<comment type="caution">
    <text evidence="2">The sequence shown here is derived from an EMBL/GenBank/DDBJ whole genome shotgun (WGS) entry which is preliminary data.</text>
</comment>
<keyword evidence="4" id="KW-1185">Reference proteome</keyword>
<feature type="transmembrane region" description="Helical" evidence="1">
    <location>
        <begin position="158"/>
        <end position="180"/>
    </location>
</feature>
<dbReference type="Proteomes" id="UP001642409">
    <property type="component" value="Unassembled WGS sequence"/>
</dbReference>
<dbReference type="SUPFAM" id="SSF57184">
    <property type="entry name" value="Growth factor receptor domain"/>
    <property type="match status" value="1"/>
</dbReference>
<keyword evidence="1" id="KW-0472">Membrane</keyword>
<accession>A0AA86PL06</accession>
<dbReference type="EMBL" id="CATOUU010000675">
    <property type="protein sequence ID" value="CAI9940446.1"/>
    <property type="molecule type" value="Genomic_DNA"/>
</dbReference>
<protein>
    <submittedName>
        <fullName evidence="2">Growth factor receptor cysteine-rich domain superfamily</fullName>
    </submittedName>
    <submittedName>
        <fullName evidence="3">Growth_factor receptor cysteine-rich domain superfamily</fullName>
    </submittedName>
</protein>
<keyword evidence="1" id="KW-0812">Transmembrane</keyword>
<sequence>MLRVVSVDGYSCVYCKAKYNVDKGVVFDSATTYRCQIDYKGGFVGEIDSETSFKTKPISCWDAEQVVNNNECQSCTFNYESDGLIFNISAPLKCSPDSQSGYAGKLISAIEIDHQFPITYCWATQQVVSADQTQCVTCDPSMKFSAGQCVQKGNNKSVIAIAICVPLAVIIILTVSIAIWKKNQKKNAQPVQTVPIPAVETETVQTENIDEEQNIVREVVVQ</sequence>
<reference evidence="3 4" key="2">
    <citation type="submission" date="2024-07" db="EMBL/GenBank/DDBJ databases">
        <authorList>
            <person name="Akdeniz Z."/>
        </authorList>
    </citation>
    <scope>NUCLEOTIDE SEQUENCE [LARGE SCALE GENOMIC DNA]</scope>
</reference>
<reference evidence="2" key="1">
    <citation type="submission" date="2023-06" db="EMBL/GenBank/DDBJ databases">
        <authorList>
            <person name="Kurt Z."/>
        </authorList>
    </citation>
    <scope>NUCLEOTIDE SEQUENCE</scope>
</reference>
<evidence type="ECO:0000313" key="3">
    <source>
        <dbReference type="EMBL" id="CAL6017582.1"/>
    </source>
</evidence>
<dbReference type="InterPro" id="IPR009030">
    <property type="entry name" value="Growth_fac_rcpt_cys_sf"/>
</dbReference>
<organism evidence="2">
    <name type="scientific">Hexamita inflata</name>
    <dbReference type="NCBI Taxonomy" id="28002"/>
    <lineage>
        <taxon>Eukaryota</taxon>
        <taxon>Metamonada</taxon>
        <taxon>Diplomonadida</taxon>
        <taxon>Hexamitidae</taxon>
        <taxon>Hexamitinae</taxon>
        <taxon>Hexamita</taxon>
    </lineage>
</organism>
<dbReference type="EMBL" id="CAXDID020000078">
    <property type="protein sequence ID" value="CAL6017582.1"/>
    <property type="molecule type" value="Genomic_DNA"/>
</dbReference>
<keyword evidence="2" id="KW-0675">Receptor</keyword>
<name>A0AA86PL06_9EUKA</name>
<gene>
    <name evidence="3" type="ORF">HINF_LOCUS26063</name>
    <name evidence="2" type="ORF">HINF_LOCUS28091</name>
</gene>
<evidence type="ECO:0000256" key="1">
    <source>
        <dbReference type="SAM" id="Phobius"/>
    </source>
</evidence>
<proteinExistence type="predicted"/>
<dbReference type="AlphaFoldDB" id="A0AA86PL06"/>
<evidence type="ECO:0000313" key="4">
    <source>
        <dbReference type="Proteomes" id="UP001642409"/>
    </source>
</evidence>
<evidence type="ECO:0000313" key="2">
    <source>
        <dbReference type="EMBL" id="CAI9940446.1"/>
    </source>
</evidence>
<keyword evidence="1" id="KW-1133">Transmembrane helix</keyword>